<gene>
    <name evidence="1" type="ORF">GCM10010470_09310</name>
</gene>
<dbReference type="Proteomes" id="UP001500979">
    <property type="component" value="Unassembled WGS sequence"/>
</dbReference>
<organism evidence="1 2">
    <name type="scientific">Saccharopolyspora taberi</name>
    <dbReference type="NCBI Taxonomy" id="60895"/>
    <lineage>
        <taxon>Bacteria</taxon>
        <taxon>Bacillati</taxon>
        <taxon>Actinomycetota</taxon>
        <taxon>Actinomycetes</taxon>
        <taxon>Pseudonocardiales</taxon>
        <taxon>Pseudonocardiaceae</taxon>
        <taxon>Saccharopolyspora</taxon>
    </lineage>
</organism>
<name>A0ABN3V5H7_9PSEU</name>
<proteinExistence type="predicted"/>
<dbReference type="RefSeq" id="WP_344678126.1">
    <property type="nucleotide sequence ID" value="NZ_BAAAUX010000005.1"/>
</dbReference>
<sequence>MLEHQSCVIIRCDGCGEDEICGSKLEDSFAPHFETEAEAIRFLDEYAEDWQRLDDGTVLCDRCVNAATCREQGCDMGEWIACLCQGYTRLDLDNGTLTARCPDRHRWCNRCGRGEYTHHTHLNRPAAGTEAGL</sequence>
<keyword evidence="2" id="KW-1185">Reference proteome</keyword>
<evidence type="ECO:0000313" key="2">
    <source>
        <dbReference type="Proteomes" id="UP001500979"/>
    </source>
</evidence>
<protein>
    <submittedName>
        <fullName evidence="1">Uncharacterized protein</fullName>
    </submittedName>
</protein>
<comment type="caution">
    <text evidence="1">The sequence shown here is derived from an EMBL/GenBank/DDBJ whole genome shotgun (WGS) entry which is preliminary data.</text>
</comment>
<accession>A0ABN3V5H7</accession>
<reference evidence="1 2" key="1">
    <citation type="journal article" date="2019" name="Int. J. Syst. Evol. Microbiol.">
        <title>The Global Catalogue of Microorganisms (GCM) 10K type strain sequencing project: providing services to taxonomists for standard genome sequencing and annotation.</title>
        <authorList>
            <consortium name="The Broad Institute Genomics Platform"/>
            <consortium name="The Broad Institute Genome Sequencing Center for Infectious Disease"/>
            <person name="Wu L."/>
            <person name="Ma J."/>
        </authorList>
    </citation>
    <scope>NUCLEOTIDE SEQUENCE [LARGE SCALE GENOMIC DNA]</scope>
    <source>
        <strain evidence="1 2">JCM 9383</strain>
    </source>
</reference>
<evidence type="ECO:0000313" key="1">
    <source>
        <dbReference type="EMBL" id="GAA2778229.1"/>
    </source>
</evidence>
<dbReference type="EMBL" id="BAAAUX010000005">
    <property type="protein sequence ID" value="GAA2778229.1"/>
    <property type="molecule type" value="Genomic_DNA"/>
</dbReference>